<dbReference type="RefSeq" id="WP_158351572.1">
    <property type="nucleotide sequence ID" value="NZ_CP032998.1"/>
</dbReference>
<dbReference type="GO" id="GO:0005829">
    <property type="term" value="C:cytosol"/>
    <property type="evidence" value="ECO:0007669"/>
    <property type="project" value="TreeGrafter"/>
</dbReference>
<evidence type="ECO:0000313" key="12">
    <source>
        <dbReference type="EMBL" id="QCI26252.1"/>
    </source>
</evidence>
<dbReference type="NCBIfam" id="TIGR00874">
    <property type="entry name" value="talAB"/>
    <property type="match status" value="1"/>
</dbReference>
<evidence type="ECO:0000256" key="10">
    <source>
        <dbReference type="HAMAP-Rule" id="MF_00492"/>
    </source>
</evidence>
<comment type="subcellular location">
    <subcellularLocation>
        <location evidence="10">Cytoplasm</location>
    </subcellularLocation>
</comment>
<organism evidence="12 13">
    <name type="scientific">Buchnera aphidicola</name>
    <name type="common">Stegophylla sp.</name>
    <dbReference type="NCBI Taxonomy" id="2315800"/>
    <lineage>
        <taxon>Bacteria</taxon>
        <taxon>Pseudomonadati</taxon>
        <taxon>Pseudomonadota</taxon>
        <taxon>Gammaproteobacteria</taxon>
        <taxon>Enterobacterales</taxon>
        <taxon>Erwiniaceae</taxon>
        <taxon>Buchnera</taxon>
    </lineage>
</organism>
<dbReference type="InterPro" id="IPR013785">
    <property type="entry name" value="Aldolase_TIM"/>
</dbReference>
<keyword evidence="7 10" id="KW-0570">Pentose shunt</keyword>
<sequence length="316" mass="36165">MNQLSQLKQFTTVVADTGNINMICKYKPYDATTNPSLILKIIHLPDYKKLIIDAIIYAKKKGGSKKNKIINASDKVLVNIGIEILKHIPGKVSSELDARLSFNKDACIEKAYKIITMYEEEGISRSRILIKLASTWECVQAAKELKKDNINCNLTLLFSLAQAKICADSEVFLISPFVGRIYDWYYEHQYIKTYNVDHDPGVLSLKKIYDYYKKYNYKTIIMGASFRNIQQIIALSGCDCLTISPNLLEELQQLNTNIIRNLIPSTQILEKPNILGEFDFRWQHNQDVMAVEKLSSGINQFSHDQQQLENILNTVI</sequence>
<comment type="function">
    <text evidence="1 10 11">Transaldolase is important for the balance of metabolites in the pentose-phosphate pathway.</text>
</comment>
<keyword evidence="5 10" id="KW-0963">Cytoplasm</keyword>
<evidence type="ECO:0000256" key="5">
    <source>
        <dbReference type="ARBA" id="ARBA00022490"/>
    </source>
</evidence>
<accession>A0A4D6YAY4</accession>
<feature type="active site" description="Schiff-base intermediate with substrate" evidence="10">
    <location>
        <position position="131"/>
    </location>
</feature>
<comment type="pathway">
    <text evidence="2 10 11">Carbohydrate degradation; pentose phosphate pathway; D-glyceraldehyde 3-phosphate and beta-D-fructose 6-phosphate from D-ribose 5-phosphate and D-xylulose 5-phosphate (non-oxidative stage): step 2/3.</text>
</comment>
<dbReference type="HAMAP" id="MF_00492">
    <property type="entry name" value="Transaldolase_1"/>
    <property type="match status" value="1"/>
</dbReference>
<evidence type="ECO:0000313" key="13">
    <source>
        <dbReference type="Proteomes" id="UP000298636"/>
    </source>
</evidence>
<dbReference type="InterPro" id="IPR004730">
    <property type="entry name" value="Transaldolase_1"/>
</dbReference>
<dbReference type="CDD" id="cd00957">
    <property type="entry name" value="Transaldolase_TalAB"/>
    <property type="match status" value="1"/>
</dbReference>
<evidence type="ECO:0000256" key="1">
    <source>
        <dbReference type="ARBA" id="ARBA00003518"/>
    </source>
</evidence>
<dbReference type="FunFam" id="3.20.20.70:FF:000131">
    <property type="entry name" value="Transaldolase"/>
    <property type="match status" value="1"/>
</dbReference>
<evidence type="ECO:0000256" key="3">
    <source>
        <dbReference type="ARBA" id="ARBA00008012"/>
    </source>
</evidence>
<dbReference type="InterPro" id="IPR018225">
    <property type="entry name" value="Transaldolase_AS"/>
</dbReference>
<dbReference type="GO" id="GO:0006098">
    <property type="term" value="P:pentose-phosphate shunt"/>
    <property type="evidence" value="ECO:0007669"/>
    <property type="project" value="UniProtKB-UniRule"/>
</dbReference>
<evidence type="ECO:0000256" key="8">
    <source>
        <dbReference type="ARBA" id="ARBA00023270"/>
    </source>
</evidence>
<evidence type="ECO:0000256" key="9">
    <source>
        <dbReference type="ARBA" id="ARBA00048810"/>
    </source>
</evidence>
<dbReference type="GO" id="GO:0005975">
    <property type="term" value="P:carbohydrate metabolic process"/>
    <property type="evidence" value="ECO:0007669"/>
    <property type="project" value="InterPro"/>
</dbReference>
<dbReference type="UniPathway" id="UPA00115">
    <property type="reaction ID" value="UER00414"/>
</dbReference>
<evidence type="ECO:0000256" key="11">
    <source>
        <dbReference type="RuleBase" id="RU004155"/>
    </source>
</evidence>
<dbReference type="PROSITE" id="PS01054">
    <property type="entry name" value="TRANSALDOLASE_1"/>
    <property type="match status" value="1"/>
</dbReference>
<evidence type="ECO:0000256" key="7">
    <source>
        <dbReference type="ARBA" id="ARBA00023126"/>
    </source>
</evidence>
<dbReference type="Proteomes" id="UP000298636">
    <property type="component" value="Chromosome"/>
</dbReference>
<comment type="similarity">
    <text evidence="3 10 11">Belongs to the transaldolase family. Type 1 subfamily.</text>
</comment>
<dbReference type="OrthoDB" id="9809101at2"/>
<comment type="catalytic activity">
    <reaction evidence="9 10 11">
        <text>D-sedoheptulose 7-phosphate + D-glyceraldehyde 3-phosphate = D-erythrose 4-phosphate + beta-D-fructose 6-phosphate</text>
        <dbReference type="Rhea" id="RHEA:17053"/>
        <dbReference type="ChEBI" id="CHEBI:16897"/>
        <dbReference type="ChEBI" id="CHEBI:57483"/>
        <dbReference type="ChEBI" id="CHEBI:57634"/>
        <dbReference type="ChEBI" id="CHEBI:59776"/>
        <dbReference type="EC" id="2.2.1.2"/>
    </reaction>
</comment>
<evidence type="ECO:0000256" key="6">
    <source>
        <dbReference type="ARBA" id="ARBA00022679"/>
    </source>
</evidence>
<gene>
    <name evidence="10 12" type="primary">tal</name>
    <name evidence="12" type="ORF">D9V79_00290</name>
</gene>
<dbReference type="Pfam" id="PF00923">
    <property type="entry name" value="TAL_FSA"/>
    <property type="match status" value="1"/>
</dbReference>
<keyword evidence="13" id="KW-1185">Reference proteome</keyword>
<dbReference type="Gene3D" id="3.20.20.70">
    <property type="entry name" value="Aldolase class I"/>
    <property type="match status" value="1"/>
</dbReference>
<evidence type="ECO:0000256" key="4">
    <source>
        <dbReference type="ARBA" id="ARBA00013151"/>
    </source>
</evidence>
<dbReference type="SUPFAM" id="SSF51569">
    <property type="entry name" value="Aldolase"/>
    <property type="match status" value="1"/>
</dbReference>
<dbReference type="InterPro" id="IPR001585">
    <property type="entry name" value="TAL/FSA"/>
</dbReference>
<protein>
    <recommendedName>
        <fullName evidence="4 10">Transaldolase</fullName>
        <ecNumber evidence="4 10">2.2.1.2</ecNumber>
    </recommendedName>
</protein>
<proteinExistence type="inferred from homology"/>
<name>A0A4D6YAY4_9GAMM</name>
<dbReference type="EC" id="2.2.1.2" evidence="4 10"/>
<dbReference type="NCBIfam" id="NF009001">
    <property type="entry name" value="PRK12346.1"/>
    <property type="match status" value="1"/>
</dbReference>
<evidence type="ECO:0000256" key="2">
    <source>
        <dbReference type="ARBA" id="ARBA00004857"/>
    </source>
</evidence>
<keyword evidence="8 10" id="KW-0704">Schiff base</keyword>
<keyword evidence="6 10" id="KW-0808">Transferase</keyword>
<dbReference type="PROSITE" id="PS00958">
    <property type="entry name" value="TRANSALDOLASE_2"/>
    <property type="match status" value="1"/>
</dbReference>
<dbReference type="GO" id="GO:0004801">
    <property type="term" value="F:transaldolase activity"/>
    <property type="evidence" value="ECO:0007669"/>
    <property type="project" value="UniProtKB-UniRule"/>
</dbReference>
<dbReference type="PANTHER" id="PTHR10683:SF16">
    <property type="entry name" value="TRANSALDOLASE A"/>
    <property type="match status" value="1"/>
</dbReference>
<dbReference type="PANTHER" id="PTHR10683">
    <property type="entry name" value="TRANSALDOLASE"/>
    <property type="match status" value="1"/>
</dbReference>
<reference evidence="12 13" key="1">
    <citation type="submission" date="2018-10" db="EMBL/GenBank/DDBJ databases">
        <title>Comparative functional genomics of the obligate endosymbiont Buchnera aphidicola.</title>
        <authorList>
            <person name="Chong R.A."/>
        </authorList>
    </citation>
    <scope>NUCLEOTIDE SEQUENCE [LARGE SCALE GENOMIC DNA]</scope>
    <source>
        <strain evidence="12 13">Ssp</strain>
    </source>
</reference>
<dbReference type="EMBL" id="CP032998">
    <property type="protein sequence ID" value="QCI26252.1"/>
    <property type="molecule type" value="Genomic_DNA"/>
</dbReference>
<dbReference type="AlphaFoldDB" id="A0A4D6YAY4"/>